<protein>
    <submittedName>
        <fullName evidence="3">3-(3-hydroxy-phenyl)propionate hydroxylase</fullName>
    </submittedName>
</protein>
<dbReference type="Gene3D" id="3.30.70.2450">
    <property type="match status" value="1"/>
</dbReference>
<gene>
    <name evidence="3" type="ORF">C8J26_3758</name>
</gene>
<dbReference type="Proteomes" id="UP000244189">
    <property type="component" value="Unassembled WGS sequence"/>
</dbReference>
<dbReference type="Pfam" id="PF01494">
    <property type="entry name" value="FAD_binding_3"/>
    <property type="match status" value="1"/>
</dbReference>
<dbReference type="GO" id="GO:0019622">
    <property type="term" value="P:3-(3-hydroxy)phenylpropionate catabolic process"/>
    <property type="evidence" value="ECO:0007669"/>
    <property type="project" value="TreeGrafter"/>
</dbReference>
<keyword evidence="1" id="KW-0560">Oxidoreductase</keyword>
<organism evidence="3 4">
    <name type="scientific">Sphingomonas aurantiaca</name>
    <dbReference type="NCBI Taxonomy" id="185949"/>
    <lineage>
        <taxon>Bacteria</taxon>
        <taxon>Pseudomonadati</taxon>
        <taxon>Pseudomonadota</taxon>
        <taxon>Alphaproteobacteria</taxon>
        <taxon>Sphingomonadales</taxon>
        <taxon>Sphingomonadaceae</taxon>
        <taxon>Sphingomonas</taxon>
    </lineage>
</organism>
<dbReference type="EMBL" id="QAOG01000008">
    <property type="protein sequence ID" value="PTQ58457.1"/>
    <property type="molecule type" value="Genomic_DNA"/>
</dbReference>
<proteinExistence type="predicted"/>
<sequence length="493" mass="54034">MTSDFDCDLLVVGLGPVGAVLAALAQSQGVSVIVVERSPTPFPLPRAAVFDHEIMRIFQMIGVAERIAPLCRAPERYQFHTACGQVLLDFENAKVGPFGWAETYALHQPAVEEVLRNRLYELGVRVQTGVAFERLVQDPDGVTVGVTDNGISREIRARYLVGCDGSWSPVREALGITLDDYNFDEPWLVLDTIIDEPGDLPIVCQQICDPKRPVTHMAMSGKRFRWEFMIKPGETAEDMLDEARIRELLAPWNCADRIEIERKAVYRFHALVAKRWRDGRVLLAGDAAHQMPPFAGQGMCSGIRDSANLAWKIAAIVRGDAEDAVLDSYQQEREPHVRAIIGTAIAMGQIVCLLDETAAAERNRDMLARKSSGAQDVSVLYPDLTGGHLTDTACAGALFPQPVSEDGERLDSLFGLDAVLIARSAIDPAGTSVRTFSLDSPELRKFAEPIDVWLTKAGADAVLIRPDRHVFGTGETAALLGAWTELAHRKIAA</sequence>
<dbReference type="PANTHER" id="PTHR43476:SF3">
    <property type="entry name" value="FAD-BINDING MONOOXYGENASE"/>
    <property type="match status" value="1"/>
</dbReference>
<dbReference type="PRINTS" id="PR00420">
    <property type="entry name" value="RNGMNOXGNASE"/>
</dbReference>
<reference evidence="3 4" key="1">
    <citation type="submission" date="2018-04" db="EMBL/GenBank/DDBJ databases">
        <title>Genomic Encyclopedia of Type Strains, Phase III (KMG-III): the genomes of soil and plant-associated and newly described type strains.</title>
        <authorList>
            <person name="Whitman W."/>
        </authorList>
    </citation>
    <scope>NUCLEOTIDE SEQUENCE [LARGE SCALE GENOMIC DNA]</scope>
    <source>
        <strain evidence="3 4">MA101b</strain>
    </source>
</reference>
<keyword evidence="4" id="KW-1185">Reference proteome</keyword>
<dbReference type="GO" id="GO:0008688">
    <property type="term" value="F:3-(3-hydroxyphenyl)propionate hydroxylase activity"/>
    <property type="evidence" value="ECO:0007669"/>
    <property type="project" value="TreeGrafter"/>
</dbReference>
<evidence type="ECO:0000256" key="1">
    <source>
        <dbReference type="ARBA" id="ARBA00023002"/>
    </source>
</evidence>
<dbReference type="InterPro" id="IPR002938">
    <property type="entry name" value="FAD-bd"/>
</dbReference>
<evidence type="ECO:0000313" key="3">
    <source>
        <dbReference type="EMBL" id="PTQ58457.1"/>
    </source>
</evidence>
<dbReference type="InterPro" id="IPR036188">
    <property type="entry name" value="FAD/NAD-bd_sf"/>
</dbReference>
<dbReference type="SUPFAM" id="SSF51905">
    <property type="entry name" value="FAD/NAD(P)-binding domain"/>
    <property type="match status" value="1"/>
</dbReference>
<dbReference type="PANTHER" id="PTHR43476">
    <property type="entry name" value="3-(3-HYDROXY-PHENYL)PROPIONATE/3-HYDROXYCINNAMIC ACID HYDROXYLASE"/>
    <property type="match status" value="1"/>
</dbReference>
<dbReference type="GO" id="GO:0071949">
    <property type="term" value="F:FAD binding"/>
    <property type="evidence" value="ECO:0007669"/>
    <property type="project" value="InterPro"/>
</dbReference>
<dbReference type="Gene3D" id="3.50.50.60">
    <property type="entry name" value="FAD/NAD(P)-binding domain"/>
    <property type="match status" value="1"/>
</dbReference>
<comment type="caution">
    <text evidence="3">The sequence shown here is derived from an EMBL/GenBank/DDBJ whole genome shotgun (WGS) entry which is preliminary data.</text>
</comment>
<evidence type="ECO:0000259" key="2">
    <source>
        <dbReference type="Pfam" id="PF01494"/>
    </source>
</evidence>
<dbReference type="InterPro" id="IPR050631">
    <property type="entry name" value="PheA/TfdB_FAD_monoxygenase"/>
</dbReference>
<accession>A0A2T5GGM7</accession>
<dbReference type="AlphaFoldDB" id="A0A2T5GGM7"/>
<feature type="domain" description="FAD-binding" evidence="2">
    <location>
        <begin position="6"/>
        <end position="341"/>
    </location>
</feature>
<dbReference type="NCBIfam" id="NF004829">
    <property type="entry name" value="PRK06183.1-3"/>
    <property type="match status" value="1"/>
</dbReference>
<evidence type="ECO:0000313" key="4">
    <source>
        <dbReference type="Proteomes" id="UP000244189"/>
    </source>
</evidence>
<name>A0A2T5GGM7_9SPHN</name>
<dbReference type="RefSeq" id="WP_167398909.1">
    <property type="nucleotide sequence ID" value="NZ_QAOG01000008.1"/>
</dbReference>